<dbReference type="EMBL" id="JAMKPW020000007">
    <property type="protein sequence ID" value="KAK8216729.1"/>
    <property type="molecule type" value="Genomic_DNA"/>
</dbReference>
<sequence length="313" mass="35233">MSMLMAPPRRSTQISRGSLHHIRESIPNAPALRPPPLEYTLHTRKRSIAWFWSLILIDSIAMPIALYFGLWYGTSLSPNAVFSIVTAALGGVSIMEYFVRFWRLFKKGSTCRVVGARRAYLDWFHWNFTLAWVIIMVELIVGTVPENPPIRLLAMPVTSLMYAFGTEIILIDTLRYLKVPAPCRISSLPKGAQLRPGIYNIVEDVVAVDGSGGTEFRERLNARYSASHIFRMMIHRLALFWGIGAELMAVVLTILILTLPGEAAYCVGWAAPFVWAGVWTGLTFIYVKRCLKREHEQWAQDIEKTGEGSSTAS</sequence>
<proteinExistence type="predicted"/>
<evidence type="ECO:0000313" key="1">
    <source>
        <dbReference type="EMBL" id="KAK8216729.1"/>
    </source>
</evidence>
<organism evidence="1 2">
    <name type="scientific">Zalaria obscura</name>
    <dbReference type="NCBI Taxonomy" id="2024903"/>
    <lineage>
        <taxon>Eukaryota</taxon>
        <taxon>Fungi</taxon>
        <taxon>Dikarya</taxon>
        <taxon>Ascomycota</taxon>
        <taxon>Pezizomycotina</taxon>
        <taxon>Dothideomycetes</taxon>
        <taxon>Dothideomycetidae</taxon>
        <taxon>Dothideales</taxon>
        <taxon>Zalariaceae</taxon>
        <taxon>Zalaria</taxon>
    </lineage>
</organism>
<reference evidence="1" key="1">
    <citation type="submission" date="2024-02" db="EMBL/GenBank/DDBJ databases">
        <title>Metagenome Assembled Genome of Zalaria obscura JY119.</title>
        <authorList>
            <person name="Vighnesh L."/>
            <person name="Jagadeeshwari U."/>
            <person name="Venkata Ramana C."/>
            <person name="Sasikala C."/>
        </authorList>
    </citation>
    <scope>NUCLEOTIDE SEQUENCE</scope>
    <source>
        <strain evidence="1">JY119</strain>
    </source>
</reference>
<gene>
    <name evidence="1" type="ORF">M8818_001692</name>
</gene>
<dbReference type="Proteomes" id="UP001320706">
    <property type="component" value="Unassembled WGS sequence"/>
</dbReference>
<name>A0ACC3SJP5_9PEZI</name>
<comment type="caution">
    <text evidence="1">The sequence shown here is derived from an EMBL/GenBank/DDBJ whole genome shotgun (WGS) entry which is preliminary data.</text>
</comment>
<evidence type="ECO:0000313" key="2">
    <source>
        <dbReference type="Proteomes" id="UP001320706"/>
    </source>
</evidence>
<keyword evidence="2" id="KW-1185">Reference proteome</keyword>
<protein>
    <submittedName>
        <fullName evidence="1">Uncharacterized protein</fullName>
    </submittedName>
</protein>
<accession>A0ACC3SJP5</accession>